<organism evidence="1">
    <name type="scientific">Homalodisca liturata</name>
    <dbReference type="NCBI Taxonomy" id="320908"/>
    <lineage>
        <taxon>Eukaryota</taxon>
        <taxon>Metazoa</taxon>
        <taxon>Ecdysozoa</taxon>
        <taxon>Arthropoda</taxon>
        <taxon>Hexapoda</taxon>
        <taxon>Insecta</taxon>
        <taxon>Pterygota</taxon>
        <taxon>Neoptera</taxon>
        <taxon>Paraneoptera</taxon>
        <taxon>Hemiptera</taxon>
        <taxon>Auchenorrhyncha</taxon>
        <taxon>Membracoidea</taxon>
        <taxon>Cicadellidae</taxon>
        <taxon>Cicadellinae</taxon>
        <taxon>Proconiini</taxon>
        <taxon>Homalodisca</taxon>
    </lineage>
</organism>
<protein>
    <submittedName>
        <fullName evidence="1">Uncharacterized protein</fullName>
    </submittedName>
</protein>
<gene>
    <name evidence="1" type="ORF">g.3213</name>
</gene>
<dbReference type="Gene3D" id="3.60.20.10">
    <property type="entry name" value="Glutamine Phosphoribosylpyrophosphate, subunit 1, domain 1"/>
    <property type="match status" value="1"/>
</dbReference>
<reference evidence="1" key="1">
    <citation type="submission" date="2015-11" db="EMBL/GenBank/DDBJ databases">
        <title>De novo transcriptome assembly of four potential Pierce s Disease insect vectors from Arizona vineyards.</title>
        <authorList>
            <person name="Tassone E.E."/>
        </authorList>
    </citation>
    <scope>NUCLEOTIDE SEQUENCE</scope>
</reference>
<name>A0A1B6IQ48_9HEMI</name>
<proteinExistence type="predicted"/>
<feature type="non-terminal residue" evidence="1">
    <location>
        <position position="1"/>
    </location>
</feature>
<dbReference type="EMBL" id="GECU01018689">
    <property type="protein sequence ID" value="JAS89017.1"/>
    <property type="molecule type" value="Transcribed_RNA"/>
</dbReference>
<dbReference type="SUPFAM" id="SSF56235">
    <property type="entry name" value="N-terminal nucleophile aminohydrolases (Ntn hydrolases)"/>
    <property type="match status" value="1"/>
</dbReference>
<dbReference type="AlphaFoldDB" id="A0A1B6IQ48"/>
<sequence>AKDGSSECRGALSRALHQYLELFGERARKYVGGEDYNKMAKHLDKHMAPSSVDAMVELAISTLLESIGRDAEAAEIEAAVLSADGLVTLADSQIERILQA</sequence>
<dbReference type="InterPro" id="IPR029055">
    <property type="entry name" value="Ntn_hydrolases_N"/>
</dbReference>
<accession>A0A1B6IQ48</accession>
<feature type="non-terminal residue" evidence="1">
    <location>
        <position position="100"/>
    </location>
</feature>
<evidence type="ECO:0000313" key="1">
    <source>
        <dbReference type="EMBL" id="JAS89017.1"/>
    </source>
</evidence>